<dbReference type="AlphaFoldDB" id="A0A9W4GXC7"/>
<name>A0A9W4GXC7_9ACTN</name>
<comment type="caution">
    <text evidence="2">The sequence shown here is derived from an EMBL/GenBank/DDBJ whole genome shotgun (WGS) entry which is preliminary data.</text>
</comment>
<accession>A0A9W4GXC7</accession>
<keyword evidence="1" id="KW-1133">Transmembrane helix</keyword>
<protein>
    <submittedName>
        <fullName evidence="2">Uncharacterized protein</fullName>
    </submittedName>
</protein>
<feature type="transmembrane region" description="Helical" evidence="1">
    <location>
        <begin position="35"/>
        <end position="56"/>
    </location>
</feature>
<keyword evidence="1" id="KW-0812">Transmembrane</keyword>
<gene>
    <name evidence="2" type="ORF">SBRY_10981</name>
</gene>
<feature type="transmembrane region" description="Helical" evidence="1">
    <location>
        <begin position="242"/>
        <end position="262"/>
    </location>
</feature>
<dbReference type="Proteomes" id="UP001153328">
    <property type="component" value="Unassembled WGS sequence"/>
</dbReference>
<feature type="transmembrane region" description="Helical" evidence="1">
    <location>
        <begin position="7"/>
        <end position="29"/>
    </location>
</feature>
<feature type="transmembrane region" description="Helical" evidence="1">
    <location>
        <begin position="268"/>
        <end position="292"/>
    </location>
</feature>
<evidence type="ECO:0000313" key="3">
    <source>
        <dbReference type="Proteomes" id="UP001153328"/>
    </source>
</evidence>
<keyword evidence="1" id="KW-0472">Membrane</keyword>
<reference evidence="2" key="1">
    <citation type="submission" date="2021-06" db="EMBL/GenBank/DDBJ databases">
        <authorList>
            <person name="Arsene-Ploetze F."/>
        </authorList>
    </citation>
    <scope>NUCLEOTIDE SEQUENCE</scope>
    <source>
        <strain evidence="2">SBRY1</strain>
    </source>
</reference>
<dbReference type="EMBL" id="CAJVAX010000001">
    <property type="protein sequence ID" value="CAG7606877.1"/>
    <property type="molecule type" value="Genomic_DNA"/>
</dbReference>
<keyword evidence="3" id="KW-1185">Reference proteome</keyword>
<evidence type="ECO:0000256" key="1">
    <source>
        <dbReference type="SAM" id="Phobius"/>
    </source>
</evidence>
<proteinExistence type="predicted"/>
<organism evidence="2 3">
    <name type="scientific">Actinacidiphila bryophytorum</name>
    <dbReference type="NCBI Taxonomy" id="1436133"/>
    <lineage>
        <taxon>Bacteria</taxon>
        <taxon>Bacillati</taxon>
        <taxon>Actinomycetota</taxon>
        <taxon>Actinomycetes</taxon>
        <taxon>Kitasatosporales</taxon>
        <taxon>Streptomycetaceae</taxon>
        <taxon>Actinacidiphila</taxon>
    </lineage>
</organism>
<evidence type="ECO:0000313" key="2">
    <source>
        <dbReference type="EMBL" id="CAG7606877.1"/>
    </source>
</evidence>
<sequence>MCADVVNAVLMLGAFAWMGALLAGVAVIGDGPMGPVLTLGGLAALAVMAIGVTIVPRRLRWRGDVRPRRTGSRAFEAGYPLKPAQIAVEERWGVTQQITDRGWVREVGRLSWRQATVFLVGDETGLVIDPRFLSRRAYIFDSTCRVGPSPTTATLNPGFDLWRKKGVLRISQGAQVIDLAVPLKSVPAVARIGGAGPVDKVVGTAVTVSDERLARIARIDRRAARGHAFFARINARSNANRWVAAACSLFCLALAAGFFVGGAKLGQYGAVAVMLSLSCLGAGGVYAGRVVFRDKHGWPSQWRRGRPG</sequence>